<keyword evidence="5" id="KW-0812">Transmembrane</keyword>
<dbReference type="GO" id="GO:0046872">
    <property type="term" value="F:metal ion binding"/>
    <property type="evidence" value="ECO:0007669"/>
    <property type="project" value="InterPro"/>
</dbReference>
<keyword evidence="3" id="KW-0732">Signal</keyword>
<dbReference type="PRINTS" id="PR00690">
    <property type="entry name" value="ADHESNFAMILY"/>
</dbReference>
<comment type="similarity">
    <text evidence="1 4">Belongs to the bacterial solute-binding protein 9 family.</text>
</comment>
<gene>
    <name evidence="6" type="ORF">ENJ67_00510</name>
</gene>
<dbReference type="Gene3D" id="3.40.50.1980">
    <property type="entry name" value="Nitrogenase molybdenum iron protein domain"/>
    <property type="match status" value="2"/>
</dbReference>
<dbReference type="InterPro" id="IPR050492">
    <property type="entry name" value="Bact_metal-bind_prot9"/>
</dbReference>
<dbReference type="SUPFAM" id="SSF53807">
    <property type="entry name" value="Helical backbone' metal receptor"/>
    <property type="match status" value="1"/>
</dbReference>
<keyword evidence="2 4" id="KW-0813">Transport</keyword>
<organism evidence="6">
    <name type="scientific">Sulfurimonas autotrophica</name>
    <dbReference type="NCBI Taxonomy" id="202747"/>
    <lineage>
        <taxon>Bacteria</taxon>
        <taxon>Pseudomonadati</taxon>
        <taxon>Campylobacterota</taxon>
        <taxon>Epsilonproteobacteria</taxon>
        <taxon>Campylobacterales</taxon>
        <taxon>Sulfurimonadaceae</taxon>
        <taxon>Sulfurimonas</taxon>
    </lineage>
</organism>
<evidence type="ECO:0000256" key="3">
    <source>
        <dbReference type="ARBA" id="ARBA00022729"/>
    </source>
</evidence>
<dbReference type="Proteomes" id="UP000886390">
    <property type="component" value="Unassembled WGS sequence"/>
</dbReference>
<name>A0A7C3C0E7_9BACT</name>
<keyword evidence="5" id="KW-0472">Membrane</keyword>
<evidence type="ECO:0000256" key="4">
    <source>
        <dbReference type="RuleBase" id="RU003512"/>
    </source>
</evidence>
<accession>A0A7C3C0E7</accession>
<dbReference type="AlphaFoldDB" id="A0A7C3C0E7"/>
<keyword evidence="5" id="KW-1133">Transmembrane helix</keyword>
<dbReference type="InterPro" id="IPR006129">
    <property type="entry name" value="AdhesinB"/>
</dbReference>
<dbReference type="PRINTS" id="PR00691">
    <property type="entry name" value="ADHESINB"/>
</dbReference>
<evidence type="ECO:0000256" key="1">
    <source>
        <dbReference type="ARBA" id="ARBA00011028"/>
    </source>
</evidence>
<dbReference type="GO" id="GO:0030001">
    <property type="term" value="P:metal ion transport"/>
    <property type="evidence" value="ECO:0007669"/>
    <property type="project" value="InterPro"/>
</dbReference>
<proteinExistence type="inferred from homology"/>
<sequence>MKNLKIIAIILIAAIAVLLFFISNDTTKQKSQKPLVAVTTFALYDITTHIAGNTVEVVHILPFGVDPHSFEPTPQLMAKIEKSALVIYSGAGLEPWVQGFPFKARTIDMSKYVKLRHLDPDEHELHDHHDAQCAHNTTDPHYWLDFANMQRATEVITKELSRLLPQNKAYYEQNEKHYIEMLQNLDRAYRKRLSSCKADTVVVSHNALGYLSRNYEFHVESLTGLSPEAQPSAKDVTRIMDDIQKEGVTTIFFEHFVNDKVIKRIAKDAHIKLAVFQPLGNITKDEAAAKLSYEDIMKQNLDKLSKALMCN</sequence>
<dbReference type="InterPro" id="IPR006127">
    <property type="entry name" value="ZnuA-like"/>
</dbReference>
<dbReference type="PANTHER" id="PTHR42953:SF3">
    <property type="entry name" value="HIGH-AFFINITY ZINC UPTAKE SYSTEM PROTEIN ZNUA"/>
    <property type="match status" value="1"/>
</dbReference>
<evidence type="ECO:0000256" key="2">
    <source>
        <dbReference type="ARBA" id="ARBA00022448"/>
    </source>
</evidence>
<feature type="transmembrane region" description="Helical" evidence="5">
    <location>
        <begin position="6"/>
        <end position="23"/>
    </location>
</feature>
<dbReference type="PANTHER" id="PTHR42953">
    <property type="entry name" value="HIGH-AFFINITY ZINC UPTAKE SYSTEM PROTEIN ZNUA-RELATED"/>
    <property type="match status" value="1"/>
</dbReference>
<dbReference type="EMBL" id="DRNH01000029">
    <property type="protein sequence ID" value="HFB53187.1"/>
    <property type="molecule type" value="Genomic_DNA"/>
</dbReference>
<evidence type="ECO:0000256" key="5">
    <source>
        <dbReference type="SAM" id="Phobius"/>
    </source>
</evidence>
<dbReference type="Pfam" id="PF01297">
    <property type="entry name" value="ZnuA"/>
    <property type="match status" value="1"/>
</dbReference>
<protein>
    <submittedName>
        <fullName evidence="6">Zinc ABC transporter substrate-binding protein</fullName>
    </submittedName>
</protein>
<comment type="caution">
    <text evidence="6">The sequence shown here is derived from an EMBL/GenBank/DDBJ whole genome shotgun (WGS) entry which is preliminary data.</text>
</comment>
<dbReference type="InterPro" id="IPR006128">
    <property type="entry name" value="Lipoprotein_PsaA-like"/>
</dbReference>
<evidence type="ECO:0000313" key="6">
    <source>
        <dbReference type="EMBL" id="HFB53187.1"/>
    </source>
</evidence>
<reference evidence="6" key="1">
    <citation type="journal article" date="2020" name="mSystems">
        <title>Genome- and Community-Level Interaction Insights into Carbon Utilization and Element Cycling Functions of Hydrothermarchaeota in Hydrothermal Sediment.</title>
        <authorList>
            <person name="Zhou Z."/>
            <person name="Liu Y."/>
            <person name="Xu W."/>
            <person name="Pan J."/>
            <person name="Luo Z.H."/>
            <person name="Li M."/>
        </authorList>
    </citation>
    <scope>NUCLEOTIDE SEQUENCE [LARGE SCALE GENOMIC DNA]</scope>
    <source>
        <strain evidence="6">HyVt-507</strain>
    </source>
</reference>
<dbReference type="GO" id="GO:0007155">
    <property type="term" value="P:cell adhesion"/>
    <property type="evidence" value="ECO:0007669"/>
    <property type="project" value="InterPro"/>
</dbReference>